<comment type="similarity">
    <text evidence="4">Belongs to the Omp25/RopB family.</text>
</comment>
<dbReference type="PANTHER" id="PTHR34001:SF3">
    <property type="entry name" value="BLL7405 PROTEIN"/>
    <property type="match status" value="1"/>
</dbReference>
<dbReference type="EMBL" id="JABXWT010000015">
    <property type="protein sequence ID" value="NVO57883.1"/>
    <property type="molecule type" value="Genomic_DNA"/>
</dbReference>
<name>A0ABX2PUN0_9RHOB</name>
<evidence type="ECO:0000313" key="8">
    <source>
        <dbReference type="Proteomes" id="UP000630805"/>
    </source>
</evidence>
<evidence type="ECO:0000256" key="5">
    <source>
        <dbReference type="SAM" id="SignalP"/>
    </source>
</evidence>
<keyword evidence="3" id="KW-0472">Membrane</keyword>
<dbReference type="Proteomes" id="UP000630805">
    <property type="component" value="Unassembled WGS sequence"/>
</dbReference>
<dbReference type="InterPro" id="IPR023614">
    <property type="entry name" value="Porin_dom_sf"/>
</dbReference>
<dbReference type="InterPro" id="IPR027385">
    <property type="entry name" value="Beta-barrel_OMP"/>
</dbReference>
<proteinExistence type="inferred from homology"/>
<dbReference type="SUPFAM" id="SSF56925">
    <property type="entry name" value="OMPA-like"/>
    <property type="match status" value="1"/>
</dbReference>
<dbReference type="InterPro" id="IPR011250">
    <property type="entry name" value="OMP/PagP_B-barrel"/>
</dbReference>
<evidence type="ECO:0000259" key="6">
    <source>
        <dbReference type="Pfam" id="PF13505"/>
    </source>
</evidence>
<sequence length="177" mass="18521">MTGKLALATAVATLAAGSAMAQSSGNWTGFYGGAQIGYADVDTNLSGVDGDGLIGGIILGYDYDLGDWVVGGGFDYDWTDINLSSAATVEDVWRIKARAGYKVNPQGLLYGTAGYADASTDNLGSDNGWFIGAGYEQIVAPNVSIAGELLYHEFDNFNSSGVDVDATTLQIRAAYRF</sequence>
<accession>A0ABX2PUN0</accession>
<reference evidence="7 8" key="1">
    <citation type="submission" date="2020-06" db="EMBL/GenBank/DDBJ databases">
        <authorList>
            <person name="Cao W.R."/>
        </authorList>
    </citation>
    <scope>NUCLEOTIDE SEQUENCE [LARGE SCALE GENOMIC DNA]</scope>
    <source>
        <strain evidence="7 8">B1Z28</strain>
    </source>
</reference>
<keyword evidence="8" id="KW-1185">Reference proteome</keyword>
<dbReference type="PANTHER" id="PTHR34001">
    <property type="entry name" value="BLL7405 PROTEIN"/>
    <property type="match status" value="1"/>
</dbReference>
<feature type="domain" description="Outer membrane protein beta-barrel" evidence="6">
    <location>
        <begin position="10"/>
        <end position="177"/>
    </location>
</feature>
<feature type="chain" id="PRO_5045893474" evidence="5">
    <location>
        <begin position="22"/>
        <end position="177"/>
    </location>
</feature>
<evidence type="ECO:0000256" key="4">
    <source>
        <dbReference type="ARBA" id="ARBA00038306"/>
    </source>
</evidence>
<evidence type="ECO:0000313" key="7">
    <source>
        <dbReference type="EMBL" id="NVO57883.1"/>
    </source>
</evidence>
<keyword evidence="2 5" id="KW-0732">Signal</keyword>
<evidence type="ECO:0000256" key="1">
    <source>
        <dbReference type="ARBA" id="ARBA00004370"/>
    </source>
</evidence>
<evidence type="ECO:0000256" key="2">
    <source>
        <dbReference type="ARBA" id="ARBA00022729"/>
    </source>
</evidence>
<comment type="subcellular location">
    <subcellularLocation>
        <location evidence="1">Membrane</location>
    </subcellularLocation>
</comment>
<feature type="signal peptide" evidence="5">
    <location>
        <begin position="1"/>
        <end position="21"/>
    </location>
</feature>
<dbReference type="InterPro" id="IPR051692">
    <property type="entry name" value="OMP-like"/>
</dbReference>
<dbReference type="RefSeq" id="WP_176866942.1">
    <property type="nucleotide sequence ID" value="NZ_JABXWT010000015.1"/>
</dbReference>
<comment type="caution">
    <text evidence="7">The sequence shown here is derived from an EMBL/GenBank/DDBJ whole genome shotgun (WGS) entry which is preliminary data.</text>
</comment>
<dbReference type="Gene3D" id="2.40.160.10">
    <property type="entry name" value="Porin"/>
    <property type="match status" value="1"/>
</dbReference>
<gene>
    <name evidence="7" type="ORF">HW561_18960</name>
</gene>
<protein>
    <submittedName>
        <fullName evidence="7">Porin family protein</fullName>
    </submittedName>
</protein>
<dbReference type="Pfam" id="PF13505">
    <property type="entry name" value="OMP_b-brl"/>
    <property type="match status" value="1"/>
</dbReference>
<organism evidence="7 8">
    <name type="scientific">Ruegeria haliotis</name>
    <dbReference type="NCBI Taxonomy" id="2747601"/>
    <lineage>
        <taxon>Bacteria</taxon>
        <taxon>Pseudomonadati</taxon>
        <taxon>Pseudomonadota</taxon>
        <taxon>Alphaproteobacteria</taxon>
        <taxon>Rhodobacterales</taxon>
        <taxon>Roseobacteraceae</taxon>
        <taxon>Ruegeria</taxon>
    </lineage>
</organism>
<evidence type="ECO:0000256" key="3">
    <source>
        <dbReference type="ARBA" id="ARBA00023136"/>
    </source>
</evidence>